<dbReference type="Proteomes" id="UP001519460">
    <property type="component" value="Unassembled WGS sequence"/>
</dbReference>
<evidence type="ECO:0000256" key="7">
    <source>
        <dbReference type="RuleBase" id="RU000384"/>
    </source>
</evidence>
<organism evidence="10 11">
    <name type="scientific">Batillaria attramentaria</name>
    <dbReference type="NCBI Taxonomy" id="370345"/>
    <lineage>
        <taxon>Eukaryota</taxon>
        <taxon>Metazoa</taxon>
        <taxon>Spiralia</taxon>
        <taxon>Lophotrochozoa</taxon>
        <taxon>Mollusca</taxon>
        <taxon>Gastropoda</taxon>
        <taxon>Caenogastropoda</taxon>
        <taxon>Sorbeoconcha</taxon>
        <taxon>Cerithioidea</taxon>
        <taxon>Batillariidae</taxon>
        <taxon>Batillaria</taxon>
    </lineage>
</organism>
<dbReference type="PANTHER" id="PTHR43407:SF1">
    <property type="entry name" value="LENGSIN"/>
    <property type="match status" value="1"/>
</dbReference>
<feature type="region of interest" description="Disordered" evidence="8">
    <location>
        <begin position="1"/>
        <end position="22"/>
    </location>
</feature>
<dbReference type="Pfam" id="PF00120">
    <property type="entry name" value="Gln-synt_C"/>
    <property type="match status" value="1"/>
</dbReference>
<name>A0ABD0LP37_9CAEN</name>
<dbReference type="SMART" id="SM01230">
    <property type="entry name" value="Gln-synt_C"/>
    <property type="match status" value="1"/>
</dbReference>
<evidence type="ECO:0000256" key="2">
    <source>
        <dbReference type="ARBA" id="ARBA00037583"/>
    </source>
</evidence>
<accession>A0ABD0LP37</accession>
<evidence type="ECO:0000313" key="10">
    <source>
        <dbReference type="EMBL" id="KAK7501233.1"/>
    </source>
</evidence>
<proteinExistence type="inferred from homology"/>
<feature type="domain" description="GS catalytic" evidence="9">
    <location>
        <begin position="137"/>
        <end position="469"/>
    </location>
</feature>
<keyword evidence="11" id="KW-1185">Reference proteome</keyword>
<protein>
    <recommendedName>
        <fullName evidence="4">Lengsin</fullName>
    </recommendedName>
    <alternativeName>
        <fullName evidence="5">Glutamate-ammonia ligase domain-containing protein 1</fullName>
    </alternativeName>
</protein>
<evidence type="ECO:0000256" key="1">
    <source>
        <dbReference type="ARBA" id="ARBA00009897"/>
    </source>
</evidence>
<dbReference type="InterPro" id="IPR008146">
    <property type="entry name" value="Gln_synth_cat_dom"/>
</dbReference>
<dbReference type="AlphaFoldDB" id="A0ABD0LP37"/>
<evidence type="ECO:0000256" key="5">
    <source>
        <dbReference type="ARBA" id="ARBA00042675"/>
    </source>
</evidence>
<dbReference type="PROSITE" id="PS51987">
    <property type="entry name" value="GS_CATALYTIC"/>
    <property type="match status" value="1"/>
</dbReference>
<comment type="subunit">
    <text evidence="3">Dodecamer. Interacts with BFSP2 and VIM.</text>
</comment>
<evidence type="ECO:0000256" key="4">
    <source>
        <dbReference type="ARBA" id="ARBA00039404"/>
    </source>
</evidence>
<evidence type="ECO:0000256" key="6">
    <source>
        <dbReference type="PROSITE-ProRule" id="PRU01331"/>
    </source>
</evidence>
<comment type="caution">
    <text evidence="10">The sequence shown here is derived from an EMBL/GenBank/DDBJ whole genome shotgun (WGS) entry which is preliminary data.</text>
</comment>
<reference evidence="10 11" key="1">
    <citation type="journal article" date="2023" name="Sci. Data">
        <title>Genome assembly of the Korean intertidal mud-creeper Batillaria attramentaria.</title>
        <authorList>
            <person name="Patra A.K."/>
            <person name="Ho P.T."/>
            <person name="Jun S."/>
            <person name="Lee S.J."/>
            <person name="Kim Y."/>
            <person name="Won Y.J."/>
        </authorList>
    </citation>
    <scope>NUCLEOTIDE SEQUENCE [LARGE SCALE GENOMIC DNA]</scope>
    <source>
        <strain evidence="10">Wonlab-2016</strain>
    </source>
</reference>
<dbReference type="EMBL" id="JACVVK020000033">
    <property type="protein sequence ID" value="KAK7501233.1"/>
    <property type="molecule type" value="Genomic_DNA"/>
</dbReference>
<comment type="function">
    <text evidence="2">May act as a component of the cytoskeleton or as a chaperone for the reorganization of intermediate filament proteins during terminal differentiation in the lens. Does not seem to have enzymatic activity.</text>
</comment>
<gene>
    <name evidence="10" type="ORF">BaRGS_00007718</name>
</gene>
<evidence type="ECO:0000259" key="9">
    <source>
        <dbReference type="PROSITE" id="PS51987"/>
    </source>
</evidence>
<evidence type="ECO:0000313" key="11">
    <source>
        <dbReference type="Proteomes" id="UP001519460"/>
    </source>
</evidence>
<dbReference type="PANTHER" id="PTHR43407">
    <property type="entry name" value="GLUTAMINE SYNTHETASE"/>
    <property type="match status" value="1"/>
</dbReference>
<dbReference type="Gene3D" id="3.30.590.10">
    <property type="entry name" value="Glutamine synthetase/guanido kinase, catalytic domain"/>
    <property type="match status" value="1"/>
</dbReference>
<evidence type="ECO:0000256" key="8">
    <source>
        <dbReference type="SAM" id="MobiDB-lite"/>
    </source>
</evidence>
<sequence>MSGKENKQVKEERREDNGRSEKAADVTQFDYVLMGVADMHGIPRGRIVSRELVSRFCKEGLGIFQGVYHLVAGIENWGINMEIPKQFPEYGQNANGAMMPQLEKVYSLKWSSTPGRSIGYTFCSMIMPNGQPDPACTRNTAQRQLDRLDKMGMKIMSAFECEFMVFEGGDVAKPMGKGKLQYANLDLLDEDIDFFLDLMDVLRGSGLPVELLNNEYDPGQYEITMQPTYGMEAADSVFLLRYGVRAFSKRRGNEATFMARPAYPQNANGFHLNHSLWTRDGQDVFFDASDPEKLSSFARHWLAGLLHHAPAICALVSPTVNCYQRLHEMLAPSEVFWSTSDRLSLVRVKSSQTGAYLENRVPSSACNPYLALAATIAAGLDGVERKLACPPQGRSKGEVKSYLPKTMAEGLVELEKDTVLKEAIGTKVVEYFILLKRDFEVKHFENNSSSDMSRAEVIAQERKYYMPFI</sequence>
<evidence type="ECO:0000256" key="3">
    <source>
        <dbReference type="ARBA" id="ARBA00038790"/>
    </source>
</evidence>
<comment type="similarity">
    <text evidence="1 6 7">Belongs to the glutamine synthetase family.</text>
</comment>
<dbReference type="InterPro" id="IPR014746">
    <property type="entry name" value="Gln_synth/guanido_kin_cat_dom"/>
</dbReference>
<dbReference type="SUPFAM" id="SSF55931">
    <property type="entry name" value="Glutamine synthetase/guanido kinase"/>
    <property type="match status" value="1"/>
</dbReference>